<dbReference type="VEuPathDB" id="TrichDB:TRFO_18591"/>
<dbReference type="AlphaFoldDB" id="A0A1J4KKH7"/>
<name>A0A1J4KKH7_9EUKA</name>
<evidence type="ECO:0000313" key="1">
    <source>
        <dbReference type="EMBL" id="OHT11809.1"/>
    </source>
</evidence>
<protein>
    <submittedName>
        <fullName evidence="1">Uncharacterized protein</fullName>
    </submittedName>
</protein>
<gene>
    <name evidence="1" type="ORF">TRFO_18591</name>
</gene>
<dbReference type="SUPFAM" id="SSF48452">
    <property type="entry name" value="TPR-like"/>
    <property type="match status" value="1"/>
</dbReference>
<dbReference type="Proteomes" id="UP000179807">
    <property type="component" value="Unassembled WGS sequence"/>
</dbReference>
<accession>A0A1J4KKH7</accession>
<proteinExistence type="predicted"/>
<evidence type="ECO:0000313" key="2">
    <source>
        <dbReference type="Proteomes" id="UP000179807"/>
    </source>
</evidence>
<dbReference type="RefSeq" id="XP_068364945.1">
    <property type="nucleotide sequence ID" value="XM_068500274.1"/>
</dbReference>
<keyword evidence="2" id="KW-1185">Reference proteome</keyword>
<dbReference type="InterPro" id="IPR011990">
    <property type="entry name" value="TPR-like_helical_dom_sf"/>
</dbReference>
<reference evidence="1" key="1">
    <citation type="submission" date="2016-10" db="EMBL/GenBank/DDBJ databases">
        <authorList>
            <person name="Benchimol M."/>
            <person name="Almeida L.G."/>
            <person name="Vasconcelos A.T."/>
            <person name="Perreira-Neves A."/>
            <person name="Rosa I.A."/>
            <person name="Tasca T."/>
            <person name="Bogo M.R."/>
            <person name="de Souza W."/>
        </authorList>
    </citation>
    <scope>NUCLEOTIDE SEQUENCE [LARGE SCALE GENOMIC DNA]</scope>
    <source>
        <strain evidence="1">K</strain>
    </source>
</reference>
<sequence length="673" mass="78363">MIKTRKYHVYFQGEDEYFLNIKVTSPSLITYSRLFRAFLNEFHAVYGISQTNLNDLSFYHLDGLNEAPVTELNFRVPENPNSQEYLIRPKTEIIEKCRPRISNQTKYNQLCKKFLQYGQKLENQNQYIGAYYFYSAAGSLGSVDLAKMFFKLEDWNNVYQLFDELYNYIHIPIVNEIIGYTYENRGNIQKALETFSSMKEKEPTQLVAYSRLSPDGENPLAMGPLIDDMLLSTPCFEKSFTYEIVNSYLTSCFYKEAVEFTIQKGRFYSHNAKLLTTFSGASSMLVKRLSSSKIGKTVVKKTCLILLKNDKTDDAINLAKFNFEFNKKDPRAAFILMFVYFYVSKYKNMIDTFCECLCQYSINQSIGEFSVKEFYLILSNEPEFESLFRINDGKQDEFPSFIENTEQNSYSHDIYRFFIIPLIFLYIANRIVTSRGLMMKIHKTITNASLDYDEIREIYSIISNISGLYDNSRGKKIISVLGDYTSLSLCNLVVDLGEVNARFEPAYIPGLSLWDLRSDQFNFQRKEFMKKAKEISQSELIVLTLGRKDCEILINKLVLTNYFTSLDQACQYFAQLYIEIANTVQSIAPKATIIIVEPFSKNKNFWPTFECFAKSLKIRNSNKFLYVATVEKISETTQHMKKENKFEEPEFRDLIITFIQKNCKGKIFRSSTD</sequence>
<comment type="caution">
    <text evidence="1">The sequence shown here is derived from an EMBL/GenBank/DDBJ whole genome shotgun (WGS) entry which is preliminary data.</text>
</comment>
<dbReference type="GeneID" id="94834978"/>
<dbReference type="EMBL" id="MLAK01000578">
    <property type="protein sequence ID" value="OHT11809.1"/>
    <property type="molecule type" value="Genomic_DNA"/>
</dbReference>
<organism evidence="1 2">
    <name type="scientific">Tritrichomonas foetus</name>
    <dbReference type="NCBI Taxonomy" id="1144522"/>
    <lineage>
        <taxon>Eukaryota</taxon>
        <taxon>Metamonada</taxon>
        <taxon>Parabasalia</taxon>
        <taxon>Tritrichomonadida</taxon>
        <taxon>Tritrichomonadidae</taxon>
        <taxon>Tritrichomonas</taxon>
    </lineage>
</organism>